<keyword evidence="1" id="KW-0472">Membrane</keyword>
<name>A0A1W0CKV3_9NEIS</name>
<feature type="transmembrane region" description="Helical" evidence="1">
    <location>
        <begin position="6"/>
        <end position="28"/>
    </location>
</feature>
<organism evidence="2 3">
    <name type="scientific">Chromobacterium haemolyticum</name>
    <dbReference type="NCBI Taxonomy" id="394935"/>
    <lineage>
        <taxon>Bacteria</taxon>
        <taxon>Pseudomonadati</taxon>
        <taxon>Pseudomonadota</taxon>
        <taxon>Betaproteobacteria</taxon>
        <taxon>Neisseriales</taxon>
        <taxon>Chromobacteriaceae</taxon>
        <taxon>Chromobacterium</taxon>
    </lineage>
</organism>
<dbReference type="RefSeq" id="WP_081556322.1">
    <property type="nucleotide sequence ID" value="NZ_MUKV01000027.1"/>
</dbReference>
<keyword evidence="1" id="KW-1133">Transmembrane helix</keyword>
<feature type="transmembrane region" description="Helical" evidence="1">
    <location>
        <begin position="92"/>
        <end position="115"/>
    </location>
</feature>
<proteinExistence type="predicted"/>
<gene>
    <name evidence="2" type="ORF">B0T45_17315</name>
</gene>
<keyword evidence="1" id="KW-0812">Transmembrane</keyword>
<dbReference type="EMBL" id="MUKV01000027">
    <property type="protein sequence ID" value="OQS35420.1"/>
    <property type="molecule type" value="Genomic_DNA"/>
</dbReference>
<accession>A0A1W0CKV3</accession>
<dbReference type="AlphaFoldDB" id="A0A1W0CKV3"/>
<evidence type="ECO:0000313" key="3">
    <source>
        <dbReference type="Proteomes" id="UP000192721"/>
    </source>
</evidence>
<evidence type="ECO:0000256" key="1">
    <source>
        <dbReference type="SAM" id="Phobius"/>
    </source>
</evidence>
<reference evidence="2 3" key="1">
    <citation type="submission" date="2017-02" db="EMBL/GenBank/DDBJ databases">
        <title>Chromobacterium haemolyticum H5244.</title>
        <authorList>
            <person name="Gulvik C.A."/>
        </authorList>
    </citation>
    <scope>NUCLEOTIDE SEQUENCE [LARGE SCALE GENOMIC DNA]</scope>
    <source>
        <strain evidence="2 3">H5244</strain>
    </source>
</reference>
<sequence length="181" mass="19945">MSVLEPLYAPFVSSPAVLLWPALFLLLSRQLRRRAWFWPYVALSLPGTALHELCHFLVGWLLRARPSRFSVWPRRNGRQLTLGQVGFTRLTWWNALPIGIAPLLLLPLGWGLLALAARWPWLSPAAAGLGFLAAQCWDGCLPSSTDLSYAGRSALAYGALACALFGAYALLHYGFRALAGQ</sequence>
<comment type="caution">
    <text evidence="2">The sequence shown here is derived from an EMBL/GenBank/DDBJ whole genome shotgun (WGS) entry which is preliminary data.</text>
</comment>
<protein>
    <submittedName>
        <fullName evidence="2">Uncharacterized protein</fullName>
    </submittedName>
</protein>
<dbReference type="Proteomes" id="UP000192721">
    <property type="component" value="Unassembled WGS sequence"/>
</dbReference>
<evidence type="ECO:0000313" key="2">
    <source>
        <dbReference type="EMBL" id="OQS35420.1"/>
    </source>
</evidence>
<feature type="transmembrane region" description="Helical" evidence="1">
    <location>
        <begin position="154"/>
        <end position="175"/>
    </location>
</feature>